<evidence type="ECO:0000313" key="3">
    <source>
        <dbReference type="EMBL" id="CAF4988910.1"/>
    </source>
</evidence>
<sequence>ALAKAGGKELRDALSQAAQTKSIPNVGDVVITDAPNLSATHLIHVNSPTWNASAQEQCISDLD</sequence>
<dbReference type="InterPro" id="IPR002589">
    <property type="entry name" value="Macro_dom"/>
</dbReference>
<accession>A0A8S3D7U9</accession>
<evidence type="ECO:0000313" key="4">
    <source>
        <dbReference type="Proteomes" id="UP000676336"/>
    </source>
</evidence>
<gene>
    <name evidence="2" type="ORF">GIL414_LOCUS46540</name>
    <name evidence="3" type="ORF">SMN809_LOCUS56168</name>
</gene>
<dbReference type="Pfam" id="PF01661">
    <property type="entry name" value="Macro"/>
    <property type="match status" value="1"/>
</dbReference>
<feature type="non-terminal residue" evidence="3">
    <location>
        <position position="1"/>
    </location>
</feature>
<evidence type="ECO:0000313" key="2">
    <source>
        <dbReference type="EMBL" id="CAF4785897.1"/>
    </source>
</evidence>
<dbReference type="Gene3D" id="3.40.220.10">
    <property type="entry name" value="Leucine Aminopeptidase, subunit E, domain 1"/>
    <property type="match status" value="1"/>
</dbReference>
<feature type="domain" description="Macro" evidence="1">
    <location>
        <begin position="1"/>
        <end position="62"/>
    </location>
</feature>
<name>A0A8S3D7U9_9BILA</name>
<organism evidence="3 4">
    <name type="scientific">Rotaria magnacalcarata</name>
    <dbReference type="NCBI Taxonomy" id="392030"/>
    <lineage>
        <taxon>Eukaryota</taxon>
        <taxon>Metazoa</taxon>
        <taxon>Spiralia</taxon>
        <taxon>Gnathifera</taxon>
        <taxon>Rotifera</taxon>
        <taxon>Eurotatoria</taxon>
        <taxon>Bdelloidea</taxon>
        <taxon>Philodinida</taxon>
        <taxon>Philodinidae</taxon>
        <taxon>Rotaria</taxon>
    </lineage>
</organism>
<reference evidence="3" key="1">
    <citation type="submission" date="2021-02" db="EMBL/GenBank/DDBJ databases">
        <authorList>
            <person name="Nowell W R."/>
        </authorList>
    </citation>
    <scope>NUCLEOTIDE SEQUENCE</scope>
</reference>
<dbReference type="Proteomes" id="UP000681720">
    <property type="component" value="Unassembled WGS sequence"/>
</dbReference>
<dbReference type="AlphaFoldDB" id="A0A8S3D7U9"/>
<dbReference type="InterPro" id="IPR043472">
    <property type="entry name" value="Macro_dom-like"/>
</dbReference>
<dbReference type="EMBL" id="CAJOBJ010146438">
    <property type="protein sequence ID" value="CAF4785897.1"/>
    <property type="molecule type" value="Genomic_DNA"/>
</dbReference>
<dbReference type="Proteomes" id="UP000676336">
    <property type="component" value="Unassembled WGS sequence"/>
</dbReference>
<dbReference type="SUPFAM" id="SSF52949">
    <property type="entry name" value="Macro domain-like"/>
    <property type="match status" value="1"/>
</dbReference>
<dbReference type="EMBL" id="CAJOBI010200130">
    <property type="protein sequence ID" value="CAF4988910.1"/>
    <property type="molecule type" value="Genomic_DNA"/>
</dbReference>
<comment type="caution">
    <text evidence="3">The sequence shown here is derived from an EMBL/GenBank/DDBJ whole genome shotgun (WGS) entry which is preliminary data.</text>
</comment>
<protein>
    <recommendedName>
        <fullName evidence="1">Macro domain-containing protein</fullName>
    </recommendedName>
</protein>
<proteinExistence type="predicted"/>
<feature type="non-terminal residue" evidence="3">
    <location>
        <position position="63"/>
    </location>
</feature>
<evidence type="ECO:0000259" key="1">
    <source>
        <dbReference type="Pfam" id="PF01661"/>
    </source>
</evidence>